<dbReference type="SUPFAM" id="SSF51011">
    <property type="entry name" value="Glycosyl hydrolase domain"/>
    <property type="match status" value="1"/>
</dbReference>
<dbReference type="PROSITE" id="PS01124">
    <property type="entry name" value="HTH_ARAC_FAMILY_2"/>
    <property type="match status" value="1"/>
</dbReference>
<dbReference type="Gene3D" id="2.60.40.1500">
    <property type="entry name" value="Glycosyl hydrolase domain, family 39"/>
    <property type="match status" value="1"/>
</dbReference>
<dbReference type="InterPro" id="IPR000514">
    <property type="entry name" value="Glyco_hydro_39"/>
</dbReference>
<dbReference type="GO" id="GO:0043565">
    <property type="term" value="F:sequence-specific DNA binding"/>
    <property type="evidence" value="ECO:0007669"/>
    <property type="project" value="InterPro"/>
</dbReference>
<name>A0A844KJE5_9FIRM</name>
<proteinExistence type="inferred from homology"/>
<dbReference type="PRINTS" id="PR00745">
    <property type="entry name" value="GLHYDRLASE39"/>
</dbReference>
<dbReference type="SUPFAM" id="SSF51445">
    <property type="entry name" value="(Trans)glycosidases"/>
    <property type="match status" value="1"/>
</dbReference>
<keyword evidence="2" id="KW-0378">Hydrolase</keyword>
<dbReference type="GO" id="GO:0003700">
    <property type="term" value="F:DNA-binding transcription factor activity"/>
    <property type="evidence" value="ECO:0007669"/>
    <property type="project" value="InterPro"/>
</dbReference>
<evidence type="ECO:0000256" key="5">
    <source>
        <dbReference type="ARBA" id="ARBA00023163"/>
    </source>
</evidence>
<keyword evidence="3" id="KW-0805">Transcription regulation</keyword>
<dbReference type="Gene3D" id="1.10.10.60">
    <property type="entry name" value="Homeodomain-like"/>
    <property type="match status" value="2"/>
</dbReference>
<dbReference type="InterPro" id="IPR049166">
    <property type="entry name" value="GH39_cat"/>
</dbReference>
<gene>
    <name evidence="8" type="ORF">GMD30_02860</name>
</gene>
<dbReference type="InterPro" id="IPR018060">
    <property type="entry name" value="HTH_AraC"/>
</dbReference>
<reference evidence="8 9" key="1">
    <citation type="journal article" date="2019" name="Nat. Med.">
        <title>A library of human gut bacterial isolates paired with longitudinal multiomics data enables mechanistic microbiome research.</title>
        <authorList>
            <person name="Poyet M."/>
            <person name="Groussin M."/>
            <person name="Gibbons S.M."/>
            <person name="Avila-Pacheco J."/>
            <person name="Jiang X."/>
            <person name="Kearney S.M."/>
            <person name="Perrotta A.R."/>
            <person name="Berdy B."/>
            <person name="Zhao S."/>
            <person name="Lieberman T.D."/>
            <person name="Swanson P.K."/>
            <person name="Smith M."/>
            <person name="Roesemann S."/>
            <person name="Alexander J.E."/>
            <person name="Rich S.A."/>
            <person name="Livny J."/>
            <person name="Vlamakis H."/>
            <person name="Clish C."/>
            <person name="Bullock K."/>
            <person name="Deik A."/>
            <person name="Scott J."/>
            <person name="Pierce K.A."/>
            <person name="Xavier R.J."/>
            <person name="Alm E.J."/>
        </authorList>
    </citation>
    <scope>NUCLEOTIDE SEQUENCE [LARGE SCALE GENOMIC DNA]</scope>
    <source>
        <strain evidence="8 9">BIOML-A1</strain>
    </source>
</reference>
<evidence type="ECO:0000256" key="6">
    <source>
        <dbReference type="ARBA" id="ARBA00023295"/>
    </source>
</evidence>
<dbReference type="PANTHER" id="PTHR43280">
    <property type="entry name" value="ARAC-FAMILY TRANSCRIPTIONAL REGULATOR"/>
    <property type="match status" value="1"/>
</dbReference>
<protein>
    <submittedName>
        <fullName evidence="8">Helix-turn-helix domain-containing protein</fullName>
    </submittedName>
</protein>
<feature type="domain" description="HTH araC/xylS-type" evidence="7">
    <location>
        <begin position="180"/>
        <end position="278"/>
    </location>
</feature>
<dbReference type="AlphaFoldDB" id="A0A844KJE5"/>
<dbReference type="SMART" id="SM00342">
    <property type="entry name" value="HTH_ARAC"/>
    <property type="match status" value="1"/>
</dbReference>
<dbReference type="EMBL" id="WNAL01000004">
    <property type="protein sequence ID" value="MTR80665.1"/>
    <property type="molecule type" value="Genomic_DNA"/>
</dbReference>
<dbReference type="Proteomes" id="UP000446657">
    <property type="component" value="Unassembled WGS sequence"/>
</dbReference>
<evidence type="ECO:0000313" key="9">
    <source>
        <dbReference type="Proteomes" id="UP000446657"/>
    </source>
</evidence>
<dbReference type="InterPro" id="IPR003313">
    <property type="entry name" value="AraC-bd"/>
</dbReference>
<evidence type="ECO:0000256" key="3">
    <source>
        <dbReference type="ARBA" id="ARBA00023015"/>
    </source>
</evidence>
<dbReference type="InterPro" id="IPR037923">
    <property type="entry name" value="HTH-like"/>
</dbReference>
<sequence length="830" mass="97547">MKWRNFMSENYYLISDNDVHMPIRCTMQRFDHIRQQMHDYFELSMIVSGSCTLQFDDHMYSLREDDIFCINPLTLHELHGVNCVIITVLFNQTLFEQILPVPSHPRFFCISPMSDNQEAIAQLRSLIAHIIKTNVDKKDGYELRNWSYIYNVMDIMYLHFRVKLSTANEKKNHKYAIRIAEISQLIQQRYTENITLKELADEVHLSVPYLSKFFVDYFGMNFLSYLNQYRLMHAMQELSITDKNIDEVAIDSGFPNSHAFVTLLKKEYGMLPKEYRREQKKEKQQTSQQLEQHNYIAGLKKYLNDNTHTHVVSPISKKQIDFSVNGSSYVLLHTWKKMMTVGRASDVLICDIQEMLTRFQNRIGFEYIKLCGIFSDDLHVYNEKANGTPVYSFTYIDKILDFVTKLHLNPWIQLSYMPEKLAKYPNKRLFGSNVSQPHSIAAWCRLVSEFLQHISNRYGLEVIRSWKFGLWNQPNTNMDLFGFSNEKDFFQFYKETFLCVKNFCPDIEFSLPPTYYIVSEGYENWYLNFLEWCKQNDCIPDSLSFTYYDTKLISNKNHSKESFGFIYAMSLSESPDGLKDFVMQVLRERRRLNLGKLPIYLSEWNNTPSQQDLLNDTCFKSCYIVKNILENYDRLESFTYQALTDLMADSSLPNMLFFGGLGLFTVNGIPKASYYAYTLLQQLGDQFLGRGDEYFITRENDSFQVMLYNYRHFNYLYANGERFDMTETDRYTVFADSEPVMISLCLSDIPQGNYKISETYVNRTHGSAFDQWVSMGALELTTPQEIDWLKKSSVPGFHQKIVSVNSDEILELDVTLELLEVRLIQITPLH</sequence>
<evidence type="ECO:0000259" key="7">
    <source>
        <dbReference type="PROSITE" id="PS01124"/>
    </source>
</evidence>
<comment type="caution">
    <text evidence="8">The sequence shown here is derived from an EMBL/GenBank/DDBJ whole genome shotgun (WGS) entry which is preliminary data.</text>
</comment>
<dbReference type="Gene3D" id="2.60.120.10">
    <property type="entry name" value="Jelly Rolls"/>
    <property type="match status" value="1"/>
</dbReference>
<dbReference type="Gene3D" id="3.20.20.80">
    <property type="entry name" value="Glycosidases"/>
    <property type="match status" value="1"/>
</dbReference>
<dbReference type="InterPro" id="IPR014710">
    <property type="entry name" value="RmlC-like_jellyroll"/>
</dbReference>
<dbReference type="Pfam" id="PF02311">
    <property type="entry name" value="AraC_binding"/>
    <property type="match status" value="1"/>
</dbReference>
<keyword evidence="4" id="KW-0238">DNA-binding</keyword>
<dbReference type="Pfam" id="PF12833">
    <property type="entry name" value="HTH_18"/>
    <property type="match status" value="1"/>
</dbReference>
<evidence type="ECO:0000256" key="1">
    <source>
        <dbReference type="ARBA" id="ARBA00008875"/>
    </source>
</evidence>
<dbReference type="InterPro" id="IPR009057">
    <property type="entry name" value="Homeodomain-like_sf"/>
</dbReference>
<evidence type="ECO:0000256" key="2">
    <source>
        <dbReference type="ARBA" id="ARBA00022801"/>
    </source>
</evidence>
<dbReference type="Pfam" id="PF01229">
    <property type="entry name" value="Glyco_hydro_39"/>
    <property type="match status" value="1"/>
</dbReference>
<dbReference type="GO" id="GO:0005975">
    <property type="term" value="P:carbohydrate metabolic process"/>
    <property type="evidence" value="ECO:0007669"/>
    <property type="project" value="InterPro"/>
</dbReference>
<dbReference type="PANTHER" id="PTHR43280:SF2">
    <property type="entry name" value="HTH-TYPE TRANSCRIPTIONAL REGULATOR EXSA"/>
    <property type="match status" value="1"/>
</dbReference>
<comment type="similarity">
    <text evidence="1">Belongs to the glycosyl hydrolase 39 family.</text>
</comment>
<dbReference type="GO" id="GO:0004553">
    <property type="term" value="F:hydrolase activity, hydrolyzing O-glycosyl compounds"/>
    <property type="evidence" value="ECO:0007669"/>
    <property type="project" value="InterPro"/>
</dbReference>
<keyword evidence="6" id="KW-0326">Glycosidase</keyword>
<dbReference type="SUPFAM" id="SSF51215">
    <property type="entry name" value="Regulatory protein AraC"/>
    <property type="match status" value="1"/>
</dbReference>
<organism evidence="8 9">
    <name type="scientific">Roseburia faecis</name>
    <dbReference type="NCBI Taxonomy" id="301302"/>
    <lineage>
        <taxon>Bacteria</taxon>
        <taxon>Bacillati</taxon>
        <taxon>Bacillota</taxon>
        <taxon>Clostridia</taxon>
        <taxon>Lachnospirales</taxon>
        <taxon>Lachnospiraceae</taxon>
        <taxon>Roseburia</taxon>
    </lineage>
</organism>
<dbReference type="SUPFAM" id="SSF46689">
    <property type="entry name" value="Homeodomain-like"/>
    <property type="match status" value="2"/>
</dbReference>
<evidence type="ECO:0000256" key="4">
    <source>
        <dbReference type="ARBA" id="ARBA00023125"/>
    </source>
</evidence>
<accession>A0A844KJE5</accession>
<dbReference type="InterPro" id="IPR017853">
    <property type="entry name" value="GH"/>
</dbReference>
<evidence type="ECO:0000313" key="8">
    <source>
        <dbReference type="EMBL" id="MTR80665.1"/>
    </source>
</evidence>
<keyword evidence="5" id="KW-0804">Transcription</keyword>